<proteinExistence type="predicted"/>
<gene>
    <name evidence="1" type="ORF">J4H85_04385</name>
</gene>
<dbReference type="Gene3D" id="2.60.40.230">
    <property type="entry name" value="Neocarzinostatin-like"/>
    <property type="match status" value="1"/>
</dbReference>
<evidence type="ECO:0000313" key="1">
    <source>
        <dbReference type="EMBL" id="MBO2989236.1"/>
    </source>
</evidence>
<protein>
    <submittedName>
        <fullName evidence="1">Uncharacterized protein</fullName>
    </submittedName>
</protein>
<name>A0A939QCG0_9MICO</name>
<dbReference type="EMBL" id="JAGFBF010000001">
    <property type="protein sequence ID" value="MBO2989236.1"/>
    <property type="molecule type" value="Genomic_DNA"/>
</dbReference>
<evidence type="ECO:0000313" key="2">
    <source>
        <dbReference type="Proteomes" id="UP000668403"/>
    </source>
</evidence>
<dbReference type="Proteomes" id="UP000668403">
    <property type="component" value="Unassembled WGS sequence"/>
</dbReference>
<dbReference type="SUPFAM" id="SSF49319">
    <property type="entry name" value="Actinoxanthin-like"/>
    <property type="match status" value="1"/>
</dbReference>
<keyword evidence="2" id="KW-1185">Reference proteome</keyword>
<comment type="caution">
    <text evidence="1">The sequence shown here is derived from an EMBL/GenBank/DDBJ whole genome shotgun (WGS) entry which is preliminary data.</text>
</comment>
<dbReference type="PROSITE" id="PS00430">
    <property type="entry name" value="TONB_DEPENDENT_REC_1"/>
    <property type="match status" value="1"/>
</dbReference>
<reference evidence="1" key="1">
    <citation type="submission" date="2021-03" db="EMBL/GenBank/DDBJ databases">
        <title>Leucobacter chromiisoli sp. nov., isolated from chromium-containing soil of chemical plant.</title>
        <authorList>
            <person name="Xu Z."/>
        </authorList>
    </citation>
    <scope>NUCLEOTIDE SEQUENCE</scope>
    <source>
        <strain evidence="1">K 70/01</strain>
    </source>
</reference>
<organism evidence="1 2">
    <name type="scientific">Leucobacter tardus</name>
    <dbReference type="NCBI Taxonomy" id="501483"/>
    <lineage>
        <taxon>Bacteria</taxon>
        <taxon>Bacillati</taxon>
        <taxon>Actinomycetota</taxon>
        <taxon>Actinomycetes</taxon>
        <taxon>Micrococcales</taxon>
        <taxon>Microbacteriaceae</taxon>
        <taxon>Leucobacter</taxon>
    </lineage>
</organism>
<accession>A0A939QCG0</accession>
<dbReference type="InterPro" id="IPR010916">
    <property type="entry name" value="TonB_box_CS"/>
</dbReference>
<dbReference type="AlphaFoldDB" id="A0A939QCG0"/>
<dbReference type="InterPro" id="IPR027273">
    <property type="entry name" value="Neocarzinostatin-like"/>
</dbReference>
<sequence>MAHSTRFRALWLGLLGGAVLALVAAIAVTIPILSHSSAGPSGQRLPENFAAESQAEGADGRTRVLQVQDSTGSPADLTALTPGETLTVRGTGFDAGIGIYVSVCAIPETGEKPTPCLGGIPEGAETGGAEGTDQALTSVWITDDWAWRAFATQRYDEATTGAFTARLTVPLAADDGLDCREQRCAITTRADHTAARDRVQDMQLPVAFR</sequence>
<dbReference type="RefSeq" id="WP_208237152.1">
    <property type="nucleotide sequence ID" value="NZ_BAAAQU010000001.1"/>
</dbReference>